<evidence type="ECO:0000313" key="21">
    <source>
        <dbReference type="Proteomes" id="UP001501057"/>
    </source>
</evidence>
<keyword evidence="8" id="KW-0808">Transferase</keyword>
<feature type="domain" description="AAA" evidence="19">
    <location>
        <begin position="266"/>
        <end position="391"/>
    </location>
</feature>
<name>A0ABP4W2C6_9ACTN</name>
<keyword evidence="10" id="KW-0547">Nucleotide-binding</keyword>
<dbReference type="Pfam" id="PF13614">
    <property type="entry name" value="AAA_31"/>
    <property type="match status" value="1"/>
</dbReference>
<dbReference type="EC" id="2.7.10.2" evidence="5"/>
<dbReference type="InterPro" id="IPR027417">
    <property type="entry name" value="P-loop_NTPase"/>
</dbReference>
<dbReference type="NCBIfam" id="TIGR01007">
    <property type="entry name" value="eps_fam"/>
    <property type="match status" value="1"/>
</dbReference>
<dbReference type="Proteomes" id="UP001501057">
    <property type="component" value="Unassembled WGS sequence"/>
</dbReference>
<proteinExistence type="inferred from homology"/>
<keyword evidence="6" id="KW-1003">Cell membrane</keyword>
<comment type="similarity">
    <text evidence="2">Belongs to the CpsC/CapA family.</text>
</comment>
<dbReference type="CDD" id="cd05387">
    <property type="entry name" value="BY-kinase"/>
    <property type="match status" value="1"/>
</dbReference>
<feature type="domain" description="Polysaccharide chain length determinant N-terminal" evidence="18">
    <location>
        <begin position="1"/>
        <end position="87"/>
    </location>
</feature>
<dbReference type="Pfam" id="PF02706">
    <property type="entry name" value="Wzz"/>
    <property type="match status" value="1"/>
</dbReference>
<dbReference type="EMBL" id="BAAAME010000004">
    <property type="protein sequence ID" value="GAA1745063.1"/>
    <property type="molecule type" value="Genomic_DNA"/>
</dbReference>
<evidence type="ECO:0000256" key="5">
    <source>
        <dbReference type="ARBA" id="ARBA00011903"/>
    </source>
</evidence>
<protein>
    <recommendedName>
        <fullName evidence="5">non-specific protein-tyrosine kinase</fullName>
        <ecNumber evidence="5">2.7.10.2</ecNumber>
    </recommendedName>
</protein>
<evidence type="ECO:0000256" key="11">
    <source>
        <dbReference type="ARBA" id="ARBA00022777"/>
    </source>
</evidence>
<dbReference type="SUPFAM" id="SSF52540">
    <property type="entry name" value="P-loop containing nucleoside triphosphate hydrolases"/>
    <property type="match status" value="1"/>
</dbReference>
<evidence type="ECO:0000256" key="16">
    <source>
        <dbReference type="ARBA" id="ARBA00051245"/>
    </source>
</evidence>
<feature type="region of interest" description="Disordered" evidence="17">
    <location>
        <begin position="458"/>
        <end position="561"/>
    </location>
</feature>
<gene>
    <name evidence="20" type="ORF">GCM10009710_26360</name>
</gene>
<comment type="catalytic activity">
    <reaction evidence="16">
        <text>L-tyrosyl-[protein] + ATP = O-phospho-L-tyrosyl-[protein] + ADP + H(+)</text>
        <dbReference type="Rhea" id="RHEA:10596"/>
        <dbReference type="Rhea" id="RHEA-COMP:10136"/>
        <dbReference type="Rhea" id="RHEA-COMP:20101"/>
        <dbReference type="ChEBI" id="CHEBI:15378"/>
        <dbReference type="ChEBI" id="CHEBI:30616"/>
        <dbReference type="ChEBI" id="CHEBI:46858"/>
        <dbReference type="ChEBI" id="CHEBI:61978"/>
        <dbReference type="ChEBI" id="CHEBI:456216"/>
        <dbReference type="EC" id="2.7.10.2"/>
    </reaction>
</comment>
<keyword evidence="12" id="KW-0067">ATP-binding</keyword>
<dbReference type="InterPro" id="IPR005702">
    <property type="entry name" value="Wzc-like_C"/>
</dbReference>
<evidence type="ECO:0000256" key="9">
    <source>
        <dbReference type="ARBA" id="ARBA00022692"/>
    </source>
</evidence>
<comment type="similarity">
    <text evidence="4">Belongs to the etk/wzc family.</text>
</comment>
<keyword evidence="9" id="KW-0812">Transmembrane</keyword>
<keyword evidence="15" id="KW-0829">Tyrosine-protein kinase</keyword>
<evidence type="ECO:0000256" key="14">
    <source>
        <dbReference type="ARBA" id="ARBA00023136"/>
    </source>
</evidence>
<comment type="subcellular location">
    <subcellularLocation>
        <location evidence="1">Cell inner membrane</location>
        <topology evidence="1">Multi-pass membrane protein</topology>
    </subcellularLocation>
</comment>
<evidence type="ECO:0000256" key="13">
    <source>
        <dbReference type="ARBA" id="ARBA00022989"/>
    </source>
</evidence>
<keyword evidence="7" id="KW-0997">Cell inner membrane</keyword>
<evidence type="ECO:0000259" key="19">
    <source>
        <dbReference type="Pfam" id="PF13614"/>
    </source>
</evidence>
<evidence type="ECO:0000256" key="12">
    <source>
        <dbReference type="ARBA" id="ARBA00022840"/>
    </source>
</evidence>
<dbReference type="InterPro" id="IPR025669">
    <property type="entry name" value="AAA_dom"/>
</dbReference>
<evidence type="ECO:0000256" key="17">
    <source>
        <dbReference type="SAM" id="MobiDB-lite"/>
    </source>
</evidence>
<dbReference type="RefSeq" id="WP_344202415.1">
    <property type="nucleotide sequence ID" value="NZ_BAAAME010000004.1"/>
</dbReference>
<keyword evidence="21" id="KW-1185">Reference proteome</keyword>
<keyword evidence="13" id="KW-1133">Transmembrane helix</keyword>
<accession>A0ABP4W2C6</accession>
<evidence type="ECO:0000256" key="6">
    <source>
        <dbReference type="ARBA" id="ARBA00022475"/>
    </source>
</evidence>
<evidence type="ECO:0000256" key="3">
    <source>
        <dbReference type="ARBA" id="ARBA00007316"/>
    </source>
</evidence>
<evidence type="ECO:0000256" key="4">
    <source>
        <dbReference type="ARBA" id="ARBA00008883"/>
    </source>
</evidence>
<evidence type="ECO:0000313" key="20">
    <source>
        <dbReference type="EMBL" id="GAA1745063.1"/>
    </source>
</evidence>
<evidence type="ECO:0000256" key="10">
    <source>
        <dbReference type="ARBA" id="ARBA00022741"/>
    </source>
</evidence>
<comment type="similarity">
    <text evidence="3">Belongs to the CpsD/CapB family.</text>
</comment>
<reference evidence="21" key="1">
    <citation type="journal article" date="2019" name="Int. J. Syst. Evol. Microbiol.">
        <title>The Global Catalogue of Microorganisms (GCM) 10K type strain sequencing project: providing services to taxonomists for standard genome sequencing and annotation.</title>
        <authorList>
            <consortium name="The Broad Institute Genomics Platform"/>
            <consortium name="The Broad Institute Genome Sequencing Center for Infectious Disease"/>
            <person name="Wu L."/>
            <person name="Ma J."/>
        </authorList>
    </citation>
    <scope>NUCLEOTIDE SEQUENCE [LARGE SCALE GENOMIC DNA]</scope>
    <source>
        <strain evidence="21">JCM 13518</strain>
    </source>
</reference>
<feature type="compositionally biased region" description="Acidic residues" evidence="17">
    <location>
        <begin position="505"/>
        <end position="517"/>
    </location>
</feature>
<keyword evidence="11" id="KW-0418">Kinase</keyword>
<sequence>MDLRDYIAIFRQRWLLIAATTLGALAIAAGLTSTATPQYASSTGLFVSTSQSSGESSALQGSQYSLQRIKSYADLVNQSAIMTRVVDRLDLDETPGQLSQRVSASAQLDTVILTITVTDESPERAQQIAATTAEVFVGYVGELETPPGQDQATLKATVVDEASLPGSPVSPQPTRNLGLGLVLGLLLGAGIAVLRHTLDTSVRSSSAVEEITHAPVIGSIPFDKSAGGAPLLTDIDPYSPRSEAFRVLRTNLQFINPDEHHKVFVVTSALPGEGKSSTTINLALALVENGNKVAVVEGDLRRPRIAEKLGVVGAVGLTTVLVGRSSLSEALQHTEHDLSILTSGRVPPNPAELLQTDAMSRIIDQLRENHDIVLIDAPPLLPVTDAAIIASKVDGAILVVRHGSTTHDQLSGAIERLAGVDARLIASIVNMTPTSKNRSGYGYGYGYGYAPEDPAPSVAEVAEEAPKRRGRSKAPKTTTVLPAPARAEGVDEPDTVDAPQSEADPSTDETESDDVPEVLEALEPPPADDLVDDDGRGWLDASQGLDDEPARAPRPGRRGGR</sequence>
<evidence type="ECO:0000256" key="7">
    <source>
        <dbReference type="ARBA" id="ARBA00022519"/>
    </source>
</evidence>
<evidence type="ECO:0000256" key="2">
    <source>
        <dbReference type="ARBA" id="ARBA00006683"/>
    </source>
</evidence>
<evidence type="ECO:0000256" key="15">
    <source>
        <dbReference type="ARBA" id="ARBA00023137"/>
    </source>
</evidence>
<dbReference type="InterPro" id="IPR050445">
    <property type="entry name" value="Bact_polysacc_biosynth/exp"/>
</dbReference>
<organism evidence="20 21">
    <name type="scientific">Aeromicrobium alkaliterrae</name>
    <dbReference type="NCBI Taxonomy" id="302168"/>
    <lineage>
        <taxon>Bacteria</taxon>
        <taxon>Bacillati</taxon>
        <taxon>Actinomycetota</taxon>
        <taxon>Actinomycetes</taxon>
        <taxon>Propionibacteriales</taxon>
        <taxon>Nocardioidaceae</taxon>
        <taxon>Aeromicrobium</taxon>
    </lineage>
</organism>
<keyword evidence="14" id="KW-0472">Membrane</keyword>
<dbReference type="PANTHER" id="PTHR32309:SF13">
    <property type="entry name" value="FERRIC ENTEROBACTIN TRANSPORT PROTEIN FEPE"/>
    <property type="match status" value="1"/>
</dbReference>
<dbReference type="InterPro" id="IPR003856">
    <property type="entry name" value="LPS_length_determ_N"/>
</dbReference>
<comment type="caution">
    <text evidence="20">The sequence shown here is derived from an EMBL/GenBank/DDBJ whole genome shotgun (WGS) entry which is preliminary data.</text>
</comment>
<evidence type="ECO:0000256" key="1">
    <source>
        <dbReference type="ARBA" id="ARBA00004429"/>
    </source>
</evidence>
<evidence type="ECO:0000259" key="18">
    <source>
        <dbReference type="Pfam" id="PF02706"/>
    </source>
</evidence>
<dbReference type="PANTHER" id="PTHR32309">
    <property type="entry name" value="TYROSINE-PROTEIN KINASE"/>
    <property type="match status" value="1"/>
</dbReference>
<dbReference type="Gene3D" id="3.40.50.300">
    <property type="entry name" value="P-loop containing nucleotide triphosphate hydrolases"/>
    <property type="match status" value="1"/>
</dbReference>
<evidence type="ECO:0000256" key="8">
    <source>
        <dbReference type="ARBA" id="ARBA00022679"/>
    </source>
</evidence>